<dbReference type="EMBL" id="AP035768">
    <property type="protein sequence ID" value="BFO21756.1"/>
    <property type="molecule type" value="Genomic_DNA"/>
</dbReference>
<dbReference type="InterPro" id="IPR022770">
    <property type="entry name" value="IucA/IucC-like_C"/>
</dbReference>
<protein>
    <recommendedName>
        <fullName evidence="2">Aerobactin siderophore biosynthesis IucA/IucC-like C-terminal domain-containing protein</fullName>
    </recommendedName>
</protein>
<dbReference type="Gene3D" id="1.10.510.40">
    <property type="match status" value="1"/>
</dbReference>
<dbReference type="PANTHER" id="PTHR34384">
    <property type="entry name" value="L-2,3-DIAMINOPROPANOATE--CITRATE LIGASE"/>
    <property type="match status" value="1"/>
</dbReference>
<evidence type="ECO:0000313" key="3">
    <source>
        <dbReference type="EMBL" id="BFO21756.1"/>
    </source>
</evidence>
<dbReference type="PANTHER" id="PTHR34384:SF6">
    <property type="entry name" value="STAPHYLOFERRIN B SYNTHASE"/>
    <property type="match status" value="1"/>
</dbReference>
<dbReference type="GO" id="GO:0003824">
    <property type="term" value="F:catalytic activity"/>
    <property type="evidence" value="ECO:0007669"/>
    <property type="project" value="UniProtKB-ARBA"/>
</dbReference>
<reference evidence="3" key="2">
    <citation type="submission" date="2024-07" db="EMBL/GenBank/DDBJ databases">
        <title>Streptomyces haneummycinica sp. nov., a new antibiotic-producing actinobacterium isolated from marine sediment.</title>
        <authorList>
            <person name="Uemura M."/>
            <person name="Hamada M."/>
            <person name="Hirano S."/>
            <person name="Kobayashi K."/>
            <person name="Ohshiro T."/>
            <person name="Kobayashi T."/>
            <person name="Terahara T."/>
        </authorList>
    </citation>
    <scope>NUCLEOTIDE SEQUENCE</scope>
    <source>
        <strain evidence="3">KM77-8</strain>
    </source>
</reference>
<dbReference type="InterPro" id="IPR037455">
    <property type="entry name" value="LucA/IucC-like"/>
</dbReference>
<evidence type="ECO:0000256" key="1">
    <source>
        <dbReference type="ARBA" id="ARBA00004924"/>
    </source>
</evidence>
<proteinExistence type="predicted"/>
<comment type="pathway">
    <text evidence="1">Siderophore biosynthesis.</text>
</comment>
<dbReference type="AlphaFoldDB" id="A0AAT9HWJ1"/>
<name>A0AAT9HWJ1_9ACTN</name>
<gene>
    <name evidence="3" type="ORF">SHKM778_81440</name>
</gene>
<organism evidence="3">
    <name type="scientific">Streptomyces haneummycinicus</name>
    <dbReference type="NCBI Taxonomy" id="3074435"/>
    <lineage>
        <taxon>Bacteria</taxon>
        <taxon>Bacillati</taxon>
        <taxon>Actinomycetota</taxon>
        <taxon>Actinomycetes</taxon>
        <taxon>Kitasatosporales</taxon>
        <taxon>Streptomycetaceae</taxon>
        <taxon>Streptomyces</taxon>
    </lineage>
</organism>
<dbReference type="GO" id="GO:0019290">
    <property type="term" value="P:siderophore biosynthetic process"/>
    <property type="evidence" value="ECO:0007669"/>
    <property type="project" value="InterPro"/>
</dbReference>
<reference evidence="3" key="1">
    <citation type="submission" date="2024-06" db="EMBL/GenBank/DDBJ databases">
        <authorList>
            <consortium name="consrtm"/>
            <person name="Uemura M."/>
            <person name="Terahara T."/>
        </authorList>
    </citation>
    <scope>NUCLEOTIDE SEQUENCE</scope>
    <source>
        <strain evidence="3">KM77-8</strain>
    </source>
</reference>
<dbReference type="Pfam" id="PF06276">
    <property type="entry name" value="FhuF"/>
    <property type="match status" value="1"/>
</dbReference>
<feature type="domain" description="Aerobactin siderophore biosynthesis IucA/IucC-like C-terminal" evidence="2">
    <location>
        <begin position="45"/>
        <end position="186"/>
    </location>
</feature>
<sequence>MAGEPGAVAEGRRVARHHGLAGPRRPRGKSFAAALIERSGLAPAEWLRRYLRAYYVPLLHSFYAYDLVYMPHGENVILVLEDGVVRRAVYKDIAEEIAVMDPDAVLPPEVSRIAVDVPDDMKLLSIFTDVFDCFFRFLAANLAEEGTLPEADFWRTVAEITREYQASVPELADKFTRYDMFTPEFPSPASTASNSATTSRWST</sequence>
<evidence type="ECO:0000259" key="2">
    <source>
        <dbReference type="Pfam" id="PF06276"/>
    </source>
</evidence>
<accession>A0AAT9HWJ1</accession>